<accession>M0BKD9</accession>
<reference evidence="2 3" key="1">
    <citation type="journal article" date="2014" name="PLoS Genet.">
        <title>Phylogenetically driven sequencing of extremely halophilic archaea reveals strategies for static and dynamic osmo-response.</title>
        <authorList>
            <person name="Becker E.A."/>
            <person name="Seitzer P.M."/>
            <person name="Tritt A."/>
            <person name="Larsen D."/>
            <person name="Krusor M."/>
            <person name="Yao A.I."/>
            <person name="Wu D."/>
            <person name="Madern D."/>
            <person name="Eisen J.A."/>
            <person name="Darling A.E."/>
            <person name="Facciotti M.T."/>
        </authorList>
    </citation>
    <scope>NUCLEOTIDE SEQUENCE [LARGE SCALE GENOMIC DNA]</scope>
    <source>
        <strain evidence="2 3">JCM 14624</strain>
    </source>
</reference>
<comment type="caution">
    <text evidence="2">The sequence shown here is derived from an EMBL/GenBank/DDBJ whole genome shotgun (WGS) entry which is preliminary data.</text>
</comment>
<evidence type="ECO:0000256" key="1">
    <source>
        <dbReference type="SAM" id="MobiDB-lite"/>
    </source>
</evidence>
<sequence>MANSHDESHTIDLKVEWEGELVHDQSYDLPADDPESKYLQEVTPEPTWPKETGDFTLSARSDGDSWQSVTPEDYDYPDCFAPNVMVDGLGLFGIGVLTTSKRCTDRDEYPLNGSTGNESATNGSVGNSSDIGD</sequence>
<organism evidence="2 3">
    <name type="scientific">Halovivax asiaticus JCM 14624</name>
    <dbReference type="NCBI Taxonomy" id="1227490"/>
    <lineage>
        <taxon>Archaea</taxon>
        <taxon>Methanobacteriati</taxon>
        <taxon>Methanobacteriota</taxon>
        <taxon>Stenosarchaea group</taxon>
        <taxon>Halobacteria</taxon>
        <taxon>Halobacteriales</taxon>
        <taxon>Natrialbaceae</taxon>
        <taxon>Halovivax</taxon>
    </lineage>
</organism>
<dbReference type="STRING" id="1227490.C479_09008"/>
<feature type="region of interest" description="Disordered" evidence="1">
    <location>
        <begin position="41"/>
        <end position="69"/>
    </location>
</feature>
<evidence type="ECO:0000313" key="2">
    <source>
        <dbReference type="EMBL" id="ELZ10937.1"/>
    </source>
</evidence>
<protein>
    <submittedName>
        <fullName evidence="2">Uncharacterized protein</fullName>
    </submittedName>
</protein>
<keyword evidence="3" id="KW-1185">Reference proteome</keyword>
<name>M0BKD9_9EURY</name>
<dbReference type="AlphaFoldDB" id="M0BKD9"/>
<gene>
    <name evidence="2" type="ORF">C479_09008</name>
</gene>
<feature type="compositionally biased region" description="Polar residues" evidence="1">
    <location>
        <begin position="112"/>
        <end position="133"/>
    </location>
</feature>
<dbReference type="EMBL" id="AOIQ01000014">
    <property type="protein sequence ID" value="ELZ10937.1"/>
    <property type="molecule type" value="Genomic_DNA"/>
</dbReference>
<proteinExistence type="predicted"/>
<dbReference type="Proteomes" id="UP000011560">
    <property type="component" value="Unassembled WGS sequence"/>
</dbReference>
<evidence type="ECO:0000313" key="3">
    <source>
        <dbReference type="Proteomes" id="UP000011560"/>
    </source>
</evidence>
<feature type="region of interest" description="Disordered" evidence="1">
    <location>
        <begin position="103"/>
        <end position="133"/>
    </location>
</feature>